<protein>
    <submittedName>
        <fullName evidence="8">Starch-binding associating with outer membrane</fullName>
    </submittedName>
</protein>
<dbReference type="InterPro" id="IPR012944">
    <property type="entry name" value="SusD_RagB_dom"/>
</dbReference>
<dbReference type="EMBL" id="FOAF01000001">
    <property type="protein sequence ID" value="SEK79469.1"/>
    <property type="molecule type" value="Genomic_DNA"/>
</dbReference>
<evidence type="ECO:0000259" key="6">
    <source>
        <dbReference type="Pfam" id="PF07980"/>
    </source>
</evidence>
<dbReference type="SUPFAM" id="SSF48452">
    <property type="entry name" value="TPR-like"/>
    <property type="match status" value="1"/>
</dbReference>
<dbReference type="AlphaFoldDB" id="A0A1H7JY40"/>
<accession>A0A1H7JY40</accession>
<reference evidence="9" key="1">
    <citation type="submission" date="2016-10" db="EMBL/GenBank/DDBJ databases">
        <authorList>
            <person name="Varghese N."/>
            <person name="Submissions S."/>
        </authorList>
    </citation>
    <scope>NUCLEOTIDE SEQUENCE [LARGE SCALE GENOMIC DNA]</scope>
    <source>
        <strain evidence="9">DSM 18733</strain>
    </source>
</reference>
<comment type="similarity">
    <text evidence="2">Belongs to the SusD family.</text>
</comment>
<keyword evidence="3" id="KW-0732">Signal</keyword>
<dbReference type="Pfam" id="PF07980">
    <property type="entry name" value="SusD_RagB"/>
    <property type="match status" value="1"/>
</dbReference>
<name>A0A1H7JY40_OLID1</name>
<dbReference type="PROSITE" id="PS51257">
    <property type="entry name" value="PROKAR_LIPOPROTEIN"/>
    <property type="match status" value="1"/>
</dbReference>
<evidence type="ECO:0000313" key="9">
    <source>
        <dbReference type="Proteomes" id="UP000199421"/>
    </source>
</evidence>
<keyword evidence="9" id="KW-1185">Reference proteome</keyword>
<feature type="domain" description="RagB/SusD" evidence="6">
    <location>
        <begin position="269"/>
        <end position="517"/>
    </location>
</feature>
<dbReference type="InterPro" id="IPR011990">
    <property type="entry name" value="TPR-like_helical_dom_sf"/>
</dbReference>
<proteinExistence type="inferred from homology"/>
<evidence type="ECO:0000256" key="3">
    <source>
        <dbReference type="ARBA" id="ARBA00022729"/>
    </source>
</evidence>
<evidence type="ECO:0000259" key="7">
    <source>
        <dbReference type="Pfam" id="PF14322"/>
    </source>
</evidence>
<keyword evidence="5" id="KW-0998">Cell outer membrane</keyword>
<dbReference type="CDD" id="cd08977">
    <property type="entry name" value="SusD"/>
    <property type="match status" value="1"/>
</dbReference>
<comment type="subcellular location">
    <subcellularLocation>
        <location evidence="1">Cell outer membrane</location>
    </subcellularLocation>
</comment>
<dbReference type="STRING" id="407022.SAMN05661044_01165"/>
<evidence type="ECO:0000313" key="8">
    <source>
        <dbReference type="EMBL" id="SEK79469.1"/>
    </source>
</evidence>
<dbReference type="Proteomes" id="UP000199421">
    <property type="component" value="Unassembled WGS sequence"/>
</dbReference>
<sequence length="517" mass="58161">MKTKLIYAWIACLIIISCKESELDLTPQTSVSSTTFFKNEAEFQQAIVSAYSNLRTIAFTGIYMDEMRSDNTFFTYYSSDRGTETSVEAMATFLDNSLSSAEPNNPGNRYGNDYSGIAKANTVLTRLETTTIELSPEAKDDLAGQALFLRAFYYFDLVTHYGGVPLHLTEITKEEDAFLPRNTLEEVYNQIIDDLNNAIPKLPVVSTFPQSGRATRGAAKMLLAYAYMTKPSREYAKAEAELLDITQMNYELLPNYVDVFDINNKNNRESIFEVQFKAGNDGQQSDFIWRFIPKTTNSEALLGLRGTNARGGLSSGGWNVPTQEMIDSYEANDKRLPASIGVAVGTQTGESIAISSVESPENFSPPQGKSFHYFVRKYLHPPYQVEWNTGDNWPVYRYAGALLLLAECLVEQNKSMEALPYLNQVRRRAGLPELSEATETTVANEMRHELAFENHRWTDLIRNGKAIETLMQKGERLKAIYGWLLPGSFNVSENRLIYAIPSREVLINSNLVQNPGY</sequence>
<dbReference type="Pfam" id="PF14322">
    <property type="entry name" value="SusD-like_3"/>
    <property type="match status" value="1"/>
</dbReference>
<feature type="domain" description="SusD-like N-terminal" evidence="7">
    <location>
        <begin position="23"/>
        <end position="227"/>
    </location>
</feature>
<evidence type="ECO:0000256" key="4">
    <source>
        <dbReference type="ARBA" id="ARBA00023136"/>
    </source>
</evidence>
<evidence type="ECO:0000256" key="1">
    <source>
        <dbReference type="ARBA" id="ARBA00004442"/>
    </source>
</evidence>
<dbReference type="RefSeq" id="WP_093323620.1">
    <property type="nucleotide sequence ID" value="NZ_FOAF01000001.1"/>
</dbReference>
<organism evidence="8 9">
    <name type="scientific">Olivibacter domesticus</name>
    <name type="common">Pseudosphingobacterium domesticum</name>
    <dbReference type="NCBI Taxonomy" id="407022"/>
    <lineage>
        <taxon>Bacteria</taxon>
        <taxon>Pseudomonadati</taxon>
        <taxon>Bacteroidota</taxon>
        <taxon>Sphingobacteriia</taxon>
        <taxon>Sphingobacteriales</taxon>
        <taxon>Sphingobacteriaceae</taxon>
        <taxon>Olivibacter</taxon>
    </lineage>
</organism>
<keyword evidence="4" id="KW-0472">Membrane</keyword>
<dbReference type="OrthoDB" id="993981at2"/>
<evidence type="ECO:0000256" key="2">
    <source>
        <dbReference type="ARBA" id="ARBA00006275"/>
    </source>
</evidence>
<dbReference type="GO" id="GO:0009279">
    <property type="term" value="C:cell outer membrane"/>
    <property type="evidence" value="ECO:0007669"/>
    <property type="project" value="UniProtKB-SubCell"/>
</dbReference>
<evidence type="ECO:0000256" key="5">
    <source>
        <dbReference type="ARBA" id="ARBA00023237"/>
    </source>
</evidence>
<dbReference type="Gene3D" id="1.25.40.390">
    <property type="match status" value="1"/>
</dbReference>
<gene>
    <name evidence="8" type="ORF">SAMN05661044_01165</name>
</gene>
<dbReference type="InterPro" id="IPR033985">
    <property type="entry name" value="SusD-like_N"/>
</dbReference>